<dbReference type="EMBL" id="CP071518">
    <property type="protein sequence ID" value="QSX79284.1"/>
    <property type="molecule type" value="Genomic_DNA"/>
</dbReference>
<evidence type="ECO:0000313" key="3">
    <source>
        <dbReference type="Proteomes" id="UP000639274"/>
    </source>
</evidence>
<evidence type="ECO:0000256" key="1">
    <source>
        <dbReference type="SAM" id="SignalP"/>
    </source>
</evidence>
<gene>
    <name evidence="2" type="ORF">I8J32_005225</name>
</gene>
<dbReference type="AlphaFoldDB" id="A0A975ATN5"/>
<evidence type="ECO:0000313" key="2">
    <source>
        <dbReference type="EMBL" id="QSX79284.1"/>
    </source>
</evidence>
<dbReference type="InterPro" id="IPR012334">
    <property type="entry name" value="Pectin_lyas_fold"/>
</dbReference>
<dbReference type="Gene3D" id="2.160.20.10">
    <property type="entry name" value="Single-stranded right-handed beta-helix, Pectin lyase-like"/>
    <property type="match status" value="1"/>
</dbReference>
<dbReference type="InterPro" id="IPR006626">
    <property type="entry name" value="PbH1"/>
</dbReference>
<feature type="chain" id="PRO_5038090161" description="Right handed beta helix domain-containing protein" evidence="1">
    <location>
        <begin position="21"/>
        <end position="282"/>
    </location>
</feature>
<feature type="signal peptide" evidence="1">
    <location>
        <begin position="1"/>
        <end position="20"/>
    </location>
</feature>
<keyword evidence="1" id="KW-0732">Signal</keyword>
<protein>
    <recommendedName>
        <fullName evidence="4">Right handed beta helix domain-containing protein</fullName>
    </recommendedName>
</protein>
<evidence type="ECO:0008006" key="4">
    <source>
        <dbReference type="Google" id="ProtNLM"/>
    </source>
</evidence>
<organism evidence="2 3">
    <name type="scientific">Agrilutibacter solisilvae</name>
    <dbReference type="NCBI Taxonomy" id="2763317"/>
    <lineage>
        <taxon>Bacteria</taxon>
        <taxon>Pseudomonadati</taxon>
        <taxon>Pseudomonadota</taxon>
        <taxon>Gammaproteobacteria</taxon>
        <taxon>Lysobacterales</taxon>
        <taxon>Lysobacteraceae</taxon>
        <taxon>Agrilutibacter</taxon>
    </lineage>
</organism>
<keyword evidence="3" id="KW-1185">Reference proteome</keyword>
<dbReference type="SMART" id="SM00710">
    <property type="entry name" value="PbH1"/>
    <property type="match status" value="4"/>
</dbReference>
<name>A0A975ATN5_9GAMM</name>
<proteinExistence type="predicted"/>
<dbReference type="InterPro" id="IPR011050">
    <property type="entry name" value="Pectin_lyase_fold/virulence"/>
</dbReference>
<dbReference type="Proteomes" id="UP000639274">
    <property type="component" value="Chromosome"/>
</dbReference>
<reference evidence="2 3" key="1">
    <citation type="submission" date="2021-03" db="EMBL/GenBank/DDBJ databases">
        <title>Lysobacter sp. nov. isolated from soil of gangwondo yeongwol, south Korea.</title>
        <authorList>
            <person name="Kim K.R."/>
            <person name="Kim K.H."/>
            <person name="Jeon C.O."/>
        </authorList>
    </citation>
    <scope>NUCLEOTIDE SEQUENCE [LARGE SCALE GENOMIC DNA]</scope>
    <source>
        <strain evidence="2 3">R19</strain>
    </source>
</reference>
<sequence>MLRSFIGLLLAAAVVPCANAAQSYDNCTGVITTLPATISTQGTWCLKSNLSTAITTGNAITVATNNVTIDCNDYKLGGLPAGDATNAVGIFSADKLNTTVRRCGIRGFSYGILLSGANNAGTLIEDNRFDQNTYRAIEIHGGGHVIQRNRIVDTGGRPNSGSTVAIQVTGSESQVNDNLISGLMVTNAGGLVVGINATGGTSEISRNMVTGLVPNQGPSRGITVGNSKASTIRSNVLLSGSLLMGYGVNASAGNVCSENKIIGYNWAFVGGCTNGGNNSSRK</sequence>
<dbReference type="SUPFAM" id="SSF51126">
    <property type="entry name" value="Pectin lyase-like"/>
    <property type="match status" value="1"/>
</dbReference>
<accession>A0A975ATN5</accession>
<dbReference type="RefSeq" id="WP_200614642.1">
    <property type="nucleotide sequence ID" value="NZ_CP071518.1"/>
</dbReference>
<dbReference type="KEGG" id="lsf:I8J32_005225"/>